<dbReference type="OrthoDB" id="9785673at2"/>
<name>A0A2V3PWJ2_9BACT</name>
<reference evidence="6 7" key="1">
    <citation type="submission" date="2018-03" db="EMBL/GenBank/DDBJ databases">
        <title>Genomic Encyclopedia of Archaeal and Bacterial Type Strains, Phase II (KMG-II): from individual species to whole genera.</title>
        <authorList>
            <person name="Goeker M."/>
        </authorList>
    </citation>
    <scope>NUCLEOTIDE SEQUENCE [LARGE SCALE GENOMIC DNA]</scope>
    <source>
        <strain evidence="6 7">DSM 100214</strain>
    </source>
</reference>
<dbReference type="GO" id="GO:0008173">
    <property type="term" value="F:RNA methyltransferase activity"/>
    <property type="evidence" value="ECO:0007669"/>
    <property type="project" value="InterPro"/>
</dbReference>
<dbReference type="EMBL" id="QICL01000009">
    <property type="protein sequence ID" value="PXV64707.1"/>
    <property type="molecule type" value="Genomic_DNA"/>
</dbReference>
<dbReference type="InterPro" id="IPR053888">
    <property type="entry name" value="MRM3-like_sub_bind"/>
</dbReference>
<proteinExistence type="inferred from homology"/>
<dbReference type="InterPro" id="IPR029028">
    <property type="entry name" value="Alpha/beta_knot_MTases"/>
</dbReference>
<comment type="similarity">
    <text evidence="1">Belongs to the class IV-like SAM-binding methyltransferase superfamily. RNA methyltransferase TrmH family.</text>
</comment>
<organism evidence="6 7">
    <name type="scientific">Dysgonomonas alginatilytica</name>
    <dbReference type="NCBI Taxonomy" id="1605892"/>
    <lineage>
        <taxon>Bacteria</taxon>
        <taxon>Pseudomonadati</taxon>
        <taxon>Bacteroidota</taxon>
        <taxon>Bacteroidia</taxon>
        <taxon>Bacteroidales</taxon>
        <taxon>Dysgonomonadaceae</taxon>
        <taxon>Dysgonomonas</taxon>
    </lineage>
</organism>
<dbReference type="InterPro" id="IPR051259">
    <property type="entry name" value="rRNA_Methyltransferase"/>
</dbReference>
<dbReference type="SUPFAM" id="SSF75217">
    <property type="entry name" value="alpha/beta knot"/>
    <property type="match status" value="1"/>
</dbReference>
<evidence type="ECO:0000256" key="1">
    <source>
        <dbReference type="ARBA" id="ARBA00007228"/>
    </source>
</evidence>
<dbReference type="SUPFAM" id="SSF55315">
    <property type="entry name" value="L30e-like"/>
    <property type="match status" value="1"/>
</dbReference>
<gene>
    <name evidence="6" type="ORF">CLV62_10933</name>
</gene>
<protein>
    <submittedName>
        <fullName evidence="6">TrmH family RNA methyltransferase</fullName>
    </submittedName>
</protein>
<evidence type="ECO:0000256" key="3">
    <source>
        <dbReference type="ARBA" id="ARBA00022679"/>
    </source>
</evidence>
<dbReference type="GO" id="GO:0032259">
    <property type="term" value="P:methylation"/>
    <property type="evidence" value="ECO:0007669"/>
    <property type="project" value="UniProtKB-KW"/>
</dbReference>
<dbReference type="InterPro" id="IPR001537">
    <property type="entry name" value="SpoU_MeTrfase"/>
</dbReference>
<dbReference type="InterPro" id="IPR029026">
    <property type="entry name" value="tRNA_m1G_MTases_N"/>
</dbReference>
<feature type="domain" description="MRM3-like substrate binding" evidence="5">
    <location>
        <begin position="6"/>
        <end position="88"/>
    </location>
</feature>
<dbReference type="RefSeq" id="WP_110310427.1">
    <property type="nucleotide sequence ID" value="NZ_QICL01000009.1"/>
</dbReference>
<dbReference type="CDD" id="cd18109">
    <property type="entry name" value="SpoU-like_RNA-MTase"/>
    <property type="match status" value="1"/>
</dbReference>
<feature type="domain" description="tRNA/rRNA methyltransferase SpoU type" evidence="4">
    <location>
        <begin position="106"/>
        <end position="245"/>
    </location>
</feature>
<dbReference type="GO" id="GO:0006396">
    <property type="term" value="P:RNA processing"/>
    <property type="evidence" value="ECO:0007669"/>
    <property type="project" value="InterPro"/>
</dbReference>
<sequence>MSLSKNKIKYVQSLKDKKFREEHNTFVVEGDKMVAELLPAMKCQLLIATPDFIQTNFIRPDNIEEIIEVSKSELSRASFLKNPQQALAVFYQPHYALDSHQLKDQLSLALDCIQDPGNMGTIIRLADWYGIENIICSLDTVDVYNPKVVQATMGALARVKVHYMDLYSYLKNIEEIPLYGTFLDGRNMYEQELAQTGIIVMGNEGNGISPQIETLITNKLFIPNYPQDRETSESLNVAIATAIICTEFRRRLQKQ</sequence>
<dbReference type="Pfam" id="PF22435">
    <property type="entry name" value="MRM3-like_sub_bind"/>
    <property type="match status" value="1"/>
</dbReference>
<evidence type="ECO:0000256" key="2">
    <source>
        <dbReference type="ARBA" id="ARBA00022603"/>
    </source>
</evidence>
<evidence type="ECO:0000313" key="7">
    <source>
        <dbReference type="Proteomes" id="UP000247973"/>
    </source>
</evidence>
<keyword evidence="7" id="KW-1185">Reference proteome</keyword>
<accession>A0A2V3PWJ2</accession>
<comment type="caution">
    <text evidence="6">The sequence shown here is derived from an EMBL/GenBank/DDBJ whole genome shotgun (WGS) entry which is preliminary data.</text>
</comment>
<dbReference type="InterPro" id="IPR029064">
    <property type="entry name" value="Ribosomal_eL30-like_sf"/>
</dbReference>
<dbReference type="PANTHER" id="PTHR43191">
    <property type="entry name" value="RRNA METHYLTRANSFERASE 3"/>
    <property type="match status" value="1"/>
</dbReference>
<dbReference type="Proteomes" id="UP000247973">
    <property type="component" value="Unassembled WGS sequence"/>
</dbReference>
<evidence type="ECO:0000259" key="5">
    <source>
        <dbReference type="Pfam" id="PF22435"/>
    </source>
</evidence>
<dbReference type="PANTHER" id="PTHR43191:SF2">
    <property type="entry name" value="RRNA METHYLTRANSFERASE 3, MITOCHONDRIAL"/>
    <property type="match status" value="1"/>
</dbReference>
<evidence type="ECO:0000313" key="6">
    <source>
        <dbReference type="EMBL" id="PXV64707.1"/>
    </source>
</evidence>
<keyword evidence="3 6" id="KW-0808">Transferase</keyword>
<evidence type="ECO:0000259" key="4">
    <source>
        <dbReference type="Pfam" id="PF00588"/>
    </source>
</evidence>
<dbReference type="GO" id="GO:0003723">
    <property type="term" value="F:RNA binding"/>
    <property type="evidence" value="ECO:0007669"/>
    <property type="project" value="InterPro"/>
</dbReference>
<dbReference type="Pfam" id="PF00588">
    <property type="entry name" value="SpoU_methylase"/>
    <property type="match status" value="1"/>
</dbReference>
<dbReference type="Gene3D" id="3.40.1280.10">
    <property type="match status" value="1"/>
</dbReference>
<dbReference type="Gene3D" id="3.30.1330.30">
    <property type="match status" value="1"/>
</dbReference>
<dbReference type="AlphaFoldDB" id="A0A2V3PWJ2"/>
<keyword evidence="2 6" id="KW-0489">Methyltransferase</keyword>